<protein>
    <submittedName>
        <fullName evidence="2">Uncharacterized protein</fullName>
    </submittedName>
</protein>
<reference evidence="2" key="1">
    <citation type="journal article" date="2020" name="Nature">
        <title>Giant virus diversity and host interactions through global metagenomics.</title>
        <authorList>
            <person name="Schulz F."/>
            <person name="Roux S."/>
            <person name="Paez-Espino D."/>
            <person name="Jungbluth S."/>
            <person name="Walsh D.A."/>
            <person name="Denef V.J."/>
            <person name="McMahon K.D."/>
            <person name="Konstantinidis K.T."/>
            <person name="Eloe-Fadrosh E.A."/>
            <person name="Kyrpides N.C."/>
            <person name="Woyke T."/>
        </authorList>
    </citation>
    <scope>NUCLEOTIDE SEQUENCE</scope>
    <source>
        <strain evidence="2">GVMAG-M-3300009155-2</strain>
    </source>
</reference>
<organism evidence="2">
    <name type="scientific">viral metagenome</name>
    <dbReference type="NCBI Taxonomy" id="1070528"/>
    <lineage>
        <taxon>unclassified sequences</taxon>
        <taxon>metagenomes</taxon>
        <taxon>organismal metagenomes</taxon>
    </lineage>
</organism>
<accession>A0A6C0ERJ8</accession>
<dbReference type="AlphaFoldDB" id="A0A6C0ERJ8"/>
<name>A0A6C0ERJ8_9ZZZZ</name>
<sequence length="211" mass="25114">MDNIETENNYETDSDTDSSYTDNESVINEYDSDDEDRLNVLYDPEEISSTQFNIVLCELYNEDLHGTTNNINIQSSYFVIRRYKYLEYSILNMDSTFYNNEYINARNILIQTIRSHPIIKNYLNIISRQNYIKPEIAKCIYLNTGECICILKTFWIRLIQRAWKKMYNNRKSIIQKRCLFKSLVYRETTGKWPANCIQMPTLKGMLSYLSK</sequence>
<dbReference type="EMBL" id="MN738915">
    <property type="protein sequence ID" value="QHT31153.1"/>
    <property type="molecule type" value="Genomic_DNA"/>
</dbReference>
<proteinExistence type="predicted"/>
<evidence type="ECO:0000313" key="2">
    <source>
        <dbReference type="EMBL" id="QHT31153.1"/>
    </source>
</evidence>
<feature type="compositionally biased region" description="Acidic residues" evidence="1">
    <location>
        <begin position="1"/>
        <end position="16"/>
    </location>
</feature>
<feature type="region of interest" description="Disordered" evidence="1">
    <location>
        <begin position="1"/>
        <end position="23"/>
    </location>
</feature>
<evidence type="ECO:0000256" key="1">
    <source>
        <dbReference type="SAM" id="MobiDB-lite"/>
    </source>
</evidence>